<dbReference type="CDD" id="cd00570">
    <property type="entry name" value="GST_N_family"/>
    <property type="match status" value="1"/>
</dbReference>
<dbReference type="Gene3D" id="3.40.30.10">
    <property type="entry name" value="Glutaredoxin"/>
    <property type="match status" value="1"/>
</dbReference>
<gene>
    <name evidence="2" type="ORF">LZC95_51275</name>
</gene>
<dbReference type="RefSeq" id="WP_394845402.1">
    <property type="nucleotide sequence ID" value="NZ_CP089982.1"/>
</dbReference>
<dbReference type="InterPro" id="IPR036249">
    <property type="entry name" value="Thioredoxin-like_sf"/>
</dbReference>
<keyword evidence="3" id="KW-1185">Reference proteome</keyword>
<protein>
    <submittedName>
        <fullName evidence="2">Glutathione S-transferase N-terminal domain-containing protein</fullName>
    </submittedName>
</protein>
<sequence length="255" mass="28687">MRELLGEDFSPWTEKACWALNHHGIPYSFRQYQPMLDEPGLRLRTRNFRSKATVPVLFDDGGIYPDSFSIARHAESLGGGSAPLFPEGHSEDVSAWNDRSEAALRAGRALFLVRLAGDRAAQLDNLPPFVPRALRPALRPLVRSGIGYLRWKHGIDDGAVTYARTQLETALNTLREALSRGSNYILGTFSYADVAMAVVCQFIQPVADRYIPLTPANRTCWTEDSLARSFEDILRWRDDVYTRHHRATSTRTAVP</sequence>
<dbReference type="Gene3D" id="1.20.1050.10">
    <property type="match status" value="1"/>
</dbReference>
<dbReference type="Proteomes" id="UP001379533">
    <property type="component" value="Chromosome"/>
</dbReference>
<name>A0ABZ2KBN0_9BACT</name>
<dbReference type="PROSITE" id="PS50404">
    <property type="entry name" value="GST_NTER"/>
    <property type="match status" value="1"/>
</dbReference>
<evidence type="ECO:0000259" key="1">
    <source>
        <dbReference type="PROSITE" id="PS50404"/>
    </source>
</evidence>
<dbReference type="SUPFAM" id="SSF52833">
    <property type="entry name" value="Thioredoxin-like"/>
    <property type="match status" value="1"/>
</dbReference>
<accession>A0ABZ2KBN0</accession>
<organism evidence="2 3">
    <name type="scientific">Pendulispora brunnea</name>
    <dbReference type="NCBI Taxonomy" id="2905690"/>
    <lineage>
        <taxon>Bacteria</taxon>
        <taxon>Pseudomonadati</taxon>
        <taxon>Myxococcota</taxon>
        <taxon>Myxococcia</taxon>
        <taxon>Myxococcales</taxon>
        <taxon>Sorangiineae</taxon>
        <taxon>Pendulisporaceae</taxon>
        <taxon>Pendulispora</taxon>
    </lineage>
</organism>
<feature type="domain" description="GST N-terminal" evidence="1">
    <location>
        <begin position="1"/>
        <end position="82"/>
    </location>
</feature>
<dbReference type="InterPro" id="IPR004045">
    <property type="entry name" value="Glutathione_S-Trfase_N"/>
</dbReference>
<proteinExistence type="predicted"/>
<evidence type="ECO:0000313" key="3">
    <source>
        <dbReference type="Proteomes" id="UP001379533"/>
    </source>
</evidence>
<reference evidence="2 3" key="1">
    <citation type="submission" date="2021-12" db="EMBL/GenBank/DDBJ databases">
        <title>Discovery of the Pendulisporaceae a myxobacterial family with distinct sporulation behavior and unique specialized metabolism.</title>
        <authorList>
            <person name="Garcia R."/>
            <person name="Popoff A."/>
            <person name="Bader C.D."/>
            <person name="Loehr J."/>
            <person name="Walesch S."/>
            <person name="Walt C."/>
            <person name="Boldt J."/>
            <person name="Bunk B."/>
            <person name="Haeckl F.J.F.P.J."/>
            <person name="Gunesch A.P."/>
            <person name="Birkelbach J."/>
            <person name="Nuebel U."/>
            <person name="Pietschmann T."/>
            <person name="Bach T."/>
            <person name="Mueller R."/>
        </authorList>
    </citation>
    <scope>NUCLEOTIDE SEQUENCE [LARGE SCALE GENOMIC DNA]</scope>
    <source>
        <strain evidence="2 3">MSr12523</strain>
    </source>
</reference>
<dbReference type="Pfam" id="PF13409">
    <property type="entry name" value="GST_N_2"/>
    <property type="match status" value="1"/>
</dbReference>
<dbReference type="EMBL" id="CP089982">
    <property type="protein sequence ID" value="WXA94792.1"/>
    <property type="molecule type" value="Genomic_DNA"/>
</dbReference>
<dbReference type="InterPro" id="IPR036282">
    <property type="entry name" value="Glutathione-S-Trfase_C_sf"/>
</dbReference>
<dbReference type="SUPFAM" id="SSF47616">
    <property type="entry name" value="GST C-terminal domain-like"/>
    <property type="match status" value="1"/>
</dbReference>
<evidence type="ECO:0000313" key="2">
    <source>
        <dbReference type="EMBL" id="WXA94792.1"/>
    </source>
</evidence>